<evidence type="ECO:0008006" key="7">
    <source>
        <dbReference type="Google" id="ProtNLM"/>
    </source>
</evidence>
<dbReference type="InterPro" id="IPR047198">
    <property type="entry name" value="DDP-like_NUDIX"/>
</dbReference>
<keyword evidence="2" id="KW-0479">Metal-binding</keyword>
<dbReference type="SUPFAM" id="SSF55811">
    <property type="entry name" value="Nudix"/>
    <property type="match status" value="1"/>
</dbReference>
<sequence length="112" mass="12856">MIPKGWPIKGLDGGQVARREAWEEAGVKGKVKKGIFGYFTYLKMLADRQTIPSVVEVHLLEVRKQCGKFPESGQRTIEWMVPEEAARRVREPELKGLLMRFVLEETRPTETD</sequence>
<comment type="cofactor">
    <cofactor evidence="1">
        <name>Mg(2+)</name>
        <dbReference type="ChEBI" id="CHEBI:18420"/>
    </cofactor>
</comment>
<dbReference type="Gene3D" id="3.90.79.10">
    <property type="entry name" value="Nucleoside Triphosphate Pyrophosphohydrolase"/>
    <property type="match status" value="1"/>
</dbReference>
<dbReference type="InterPro" id="IPR015797">
    <property type="entry name" value="NUDIX_hydrolase-like_dom_sf"/>
</dbReference>
<dbReference type="CDD" id="cd04666">
    <property type="entry name" value="NUDIX_DIPP2_like_Nudt4"/>
    <property type="match status" value="1"/>
</dbReference>
<name>A0ABQ0Z809_9HYPH</name>
<keyword evidence="3" id="KW-0378">Hydrolase</keyword>
<evidence type="ECO:0000256" key="1">
    <source>
        <dbReference type="ARBA" id="ARBA00001946"/>
    </source>
</evidence>
<dbReference type="PANTHER" id="PTHR12629">
    <property type="entry name" value="DIPHOSPHOINOSITOL POLYPHOSPHATE PHOSPHOHYDROLASE"/>
    <property type="match status" value="1"/>
</dbReference>
<dbReference type="EMBL" id="BLAJ01000004">
    <property type="protein sequence ID" value="GES51457.1"/>
    <property type="molecule type" value="Genomic_DNA"/>
</dbReference>
<evidence type="ECO:0000313" key="5">
    <source>
        <dbReference type="EMBL" id="GES51457.1"/>
    </source>
</evidence>
<protein>
    <recommendedName>
        <fullName evidence="7">NUDIX hydrolase domain-containing protein</fullName>
    </recommendedName>
</protein>
<dbReference type="PANTHER" id="PTHR12629:SF0">
    <property type="entry name" value="DIPHOSPHOINOSITOL-POLYPHOSPHATE DIPHOSPHATASE"/>
    <property type="match status" value="1"/>
</dbReference>
<accession>A0ABQ0Z809</accession>
<gene>
    <name evidence="5" type="ORF">RsS93_40710</name>
</gene>
<organism evidence="5 6">
    <name type="scientific">Rhizobium dioscoreae</name>
    <dbReference type="NCBI Taxonomy" id="2653122"/>
    <lineage>
        <taxon>Bacteria</taxon>
        <taxon>Pseudomonadati</taxon>
        <taxon>Pseudomonadota</taxon>
        <taxon>Alphaproteobacteria</taxon>
        <taxon>Hyphomicrobiales</taxon>
        <taxon>Rhizobiaceae</taxon>
        <taxon>Rhizobium/Agrobacterium group</taxon>
        <taxon>Rhizobium</taxon>
    </lineage>
</organism>
<evidence type="ECO:0000313" key="6">
    <source>
        <dbReference type="Proteomes" id="UP000390335"/>
    </source>
</evidence>
<evidence type="ECO:0000256" key="4">
    <source>
        <dbReference type="ARBA" id="ARBA00022842"/>
    </source>
</evidence>
<reference evidence="5 6" key="1">
    <citation type="journal article" date="2020" name="Genome Biol. Evol.">
        <title>Rhizobium dioscoreae sp. nov., a plant growth-promoting bacterium isolated from yam (Dioscorea species).</title>
        <authorList>
            <person name="Ouyabe M."/>
            <person name="Tanaka N."/>
            <person name="Shiwa Y."/>
            <person name="Fujita N."/>
            <person name="Kikuno H."/>
            <person name="Babil P."/>
            <person name="Shiwachi H."/>
        </authorList>
    </citation>
    <scope>NUCLEOTIDE SEQUENCE [LARGE SCALE GENOMIC DNA]</scope>
    <source>
        <strain evidence="5 6">S-93</strain>
    </source>
</reference>
<keyword evidence="4" id="KW-0460">Magnesium</keyword>
<evidence type="ECO:0000256" key="2">
    <source>
        <dbReference type="ARBA" id="ARBA00022723"/>
    </source>
</evidence>
<keyword evidence="6" id="KW-1185">Reference proteome</keyword>
<dbReference type="Proteomes" id="UP000390335">
    <property type="component" value="Unassembled WGS sequence"/>
</dbReference>
<proteinExistence type="predicted"/>
<comment type="caution">
    <text evidence="5">The sequence shown here is derived from an EMBL/GenBank/DDBJ whole genome shotgun (WGS) entry which is preliminary data.</text>
</comment>
<evidence type="ECO:0000256" key="3">
    <source>
        <dbReference type="ARBA" id="ARBA00022801"/>
    </source>
</evidence>